<keyword evidence="1" id="KW-0812">Transmembrane</keyword>
<dbReference type="Proteomes" id="UP001224433">
    <property type="component" value="Chromosome"/>
</dbReference>
<keyword evidence="3" id="KW-1185">Reference proteome</keyword>
<keyword evidence="1" id="KW-1133">Transmembrane helix</keyword>
<feature type="transmembrane region" description="Helical" evidence="1">
    <location>
        <begin position="67"/>
        <end position="83"/>
    </location>
</feature>
<evidence type="ECO:0000313" key="2">
    <source>
        <dbReference type="EMBL" id="WLQ66366.1"/>
    </source>
</evidence>
<reference evidence="2 3" key="1">
    <citation type="submission" date="2023-03" db="EMBL/GenBank/DDBJ databases">
        <title>Isolation and description of six Streptomyces strains from soil environments, able to metabolize different microbial glucans.</title>
        <authorList>
            <person name="Widen T."/>
            <person name="Larsbrink J."/>
        </authorList>
    </citation>
    <scope>NUCLEOTIDE SEQUENCE [LARGE SCALE GENOMIC DNA]</scope>
    <source>
        <strain evidence="2 3">Alt3</strain>
    </source>
</reference>
<dbReference type="RefSeq" id="WP_147963498.1">
    <property type="nucleotide sequence ID" value="NZ_CP120983.1"/>
</dbReference>
<organism evidence="2 3">
    <name type="scientific">Streptomyces glycanivorans</name>
    <dbReference type="NCBI Taxonomy" id="3033808"/>
    <lineage>
        <taxon>Bacteria</taxon>
        <taxon>Bacillati</taxon>
        <taxon>Actinomycetota</taxon>
        <taxon>Actinomycetes</taxon>
        <taxon>Kitasatosporales</taxon>
        <taxon>Streptomycetaceae</taxon>
        <taxon>Streptomyces</taxon>
    </lineage>
</organism>
<protein>
    <submittedName>
        <fullName evidence="2">Uncharacterized protein</fullName>
    </submittedName>
</protein>
<keyword evidence="1" id="KW-0472">Membrane</keyword>
<accession>A0ABY9JF23</accession>
<dbReference type="EMBL" id="CP120983">
    <property type="protein sequence ID" value="WLQ66366.1"/>
    <property type="molecule type" value="Genomic_DNA"/>
</dbReference>
<feature type="transmembrane region" description="Helical" evidence="1">
    <location>
        <begin position="43"/>
        <end position="61"/>
    </location>
</feature>
<evidence type="ECO:0000256" key="1">
    <source>
        <dbReference type="SAM" id="Phobius"/>
    </source>
</evidence>
<name>A0ABY9JF23_9ACTN</name>
<proteinExistence type="predicted"/>
<feature type="transmembrane region" description="Helical" evidence="1">
    <location>
        <begin position="6"/>
        <end position="31"/>
    </location>
</feature>
<evidence type="ECO:0000313" key="3">
    <source>
        <dbReference type="Proteomes" id="UP001224433"/>
    </source>
</evidence>
<sequence>MPTFYILLSVVIALLLGSAGVMTAVTGRVAIPWLRGSVREPMVWGAGALVLALAAAAVRFAGFGVSMALTVTGLLLVCLSYVLRGAPSGR</sequence>
<gene>
    <name evidence="2" type="ORF">P8A20_23570</name>
</gene>